<dbReference type="EMBL" id="LR828257">
    <property type="protein sequence ID" value="CAD0338972.1"/>
    <property type="molecule type" value="Genomic_DNA"/>
</dbReference>
<keyword evidence="3" id="KW-1185">Reference proteome</keyword>
<evidence type="ECO:0000313" key="2">
    <source>
        <dbReference type="EMBL" id="MDV7248618.1"/>
    </source>
</evidence>
<dbReference type="RefSeq" id="WP_180313797.1">
    <property type="nucleotide sequence ID" value="NZ_JAJTZO010000028.1"/>
</dbReference>
<evidence type="ECO:0000313" key="1">
    <source>
        <dbReference type="EMBL" id="CAD0338970.1"/>
    </source>
</evidence>
<proteinExistence type="predicted"/>
<organism evidence="1 3">
    <name type="scientific">Xanthomonas hortorum pv. vitians</name>
    <dbReference type="NCBI Taxonomy" id="83224"/>
    <lineage>
        <taxon>Bacteria</taxon>
        <taxon>Pseudomonadati</taxon>
        <taxon>Pseudomonadota</taxon>
        <taxon>Gammaproteobacteria</taxon>
        <taxon>Lysobacterales</taxon>
        <taxon>Lysobacteraceae</taxon>
        <taxon>Xanthomonas</taxon>
    </lineage>
</organism>
<gene>
    <name evidence="1" type="ORF">CFBP498_26300</name>
    <name evidence="2" type="ORF">R4K57_09395</name>
</gene>
<sequence length="99" mass="10745">MHLQPKAQAALKAAYGAQGRTLRRTRGGFAAMPAQVKTSGPVQIQAFTRRCINWLDEAGLVQFDDPQFPNVITLNPRGVAYAEQLLRNEPAARGKAGAQ</sequence>
<evidence type="ECO:0000313" key="4">
    <source>
        <dbReference type="Proteomes" id="UP001187425"/>
    </source>
</evidence>
<dbReference type="EMBL" id="LR828257">
    <property type="protein sequence ID" value="CAD0338970.1"/>
    <property type="molecule type" value="Genomic_DNA"/>
</dbReference>
<evidence type="ECO:0000313" key="3">
    <source>
        <dbReference type="Proteomes" id="UP000515406"/>
    </source>
</evidence>
<reference evidence="2 4" key="2">
    <citation type="submission" date="2023-10" db="EMBL/GenBank/DDBJ databases">
        <title>A new tool for lettuce pathogen research.</title>
        <authorList>
            <person name="Horton K.N."/>
            <person name="Cseke L.J."/>
            <person name="Badiwe M."/>
            <person name="Tesfaye D."/>
            <person name="Klein A."/>
            <person name="Su J."/>
            <person name="Potnis N."/>
            <person name="Gassmann W."/>
        </authorList>
    </citation>
    <scope>NUCLEOTIDE SEQUENCE [LARGE SCALE GENOMIC DNA]</scope>
    <source>
        <strain evidence="2 4">JSKH1901</strain>
    </source>
</reference>
<accession>A0A6V7DR01</accession>
<dbReference type="Proteomes" id="UP000515406">
    <property type="component" value="Chromosome"/>
</dbReference>
<protein>
    <submittedName>
        <fullName evidence="1">Uncharacterized protein</fullName>
    </submittedName>
</protein>
<reference evidence="1 3" key="1">
    <citation type="submission" date="2020-07" db="EMBL/GenBank/DDBJ databases">
        <authorList>
            <person name="Pothier F. J."/>
        </authorList>
    </citation>
    <scope>NUCLEOTIDE SEQUENCE [LARGE SCALE GENOMIC DNA]</scope>
    <source>
        <strain evidence="1 3">CFBP 498</strain>
    </source>
</reference>
<dbReference type="EMBL" id="JAWMQI010000028">
    <property type="protein sequence ID" value="MDV7248618.1"/>
    <property type="molecule type" value="Genomic_DNA"/>
</dbReference>
<dbReference type="AlphaFoldDB" id="A0A6V7DR01"/>
<name>A0A6V7DR01_9XANT</name>
<dbReference type="Proteomes" id="UP001187425">
    <property type="component" value="Unassembled WGS sequence"/>
</dbReference>